<keyword evidence="4 6" id="KW-0472">Membrane</keyword>
<dbReference type="GO" id="GO:0071944">
    <property type="term" value="C:cell periphery"/>
    <property type="evidence" value="ECO:0007669"/>
    <property type="project" value="UniProtKB-ARBA"/>
</dbReference>
<evidence type="ECO:0000256" key="2">
    <source>
        <dbReference type="ARBA" id="ARBA00022692"/>
    </source>
</evidence>
<feature type="chain" id="PRO_5042859950" description="Extracellular membrane protein CFEM domain-containing protein" evidence="7">
    <location>
        <begin position="20"/>
        <end position="341"/>
    </location>
</feature>
<evidence type="ECO:0000256" key="7">
    <source>
        <dbReference type="SAM" id="SignalP"/>
    </source>
</evidence>
<feature type="compositionally biased region" description="Low complexity" evidence="5">
    <location>
        <begin position="109"/>
        <end position="165"/>
    </location>
</feature>
<comment type="subcellular location">
    <subcellularLocation>
        <location evidence="1">Membrane</location>
        <topology evidence="1">Single-pass membrane protein</topology>
    </subcellularLocation>
</comment>
<feature type="region of interest" description="Disordered" evidence="5">
    <location>
        <begin position="285"/>
        <end position="325"/>
    </location>
</feature>
<keyword evidence="2 6" id="KW-0812">Transmembrane</keyword>
<protein>
    <recommendedName>
        <fullName evidence="10">Extracellular membrane protein CFEM domain-containing protein</fullName>
    </recommendedName>
</protein>
<feature type="region of interest" description="Disordered" evidence="5">
    <location>
        <begin position="103"/>
        <end position="181"/>
    </location>
</feature>
<keyword evidence="9" id="KW-1185">Reference proteome</keyword>
<evidence type="ECO:0000313" key="8">
    <source>
        <dbReference type="EMBL" id="KAK4103422.1"/>
    </source>
</evidence>
<proteinExistence type="predicted"/>
<reference evidence="8" key="2">
    <citation type="submission" date="2023-05" db="EMBL/GenBank/DDBJ databases">
        <authorList>
            <consortium name="Lawrence Berkeley National Laboratory"/>
            <person name="Steindorff A."/>
            <person name="Hensen N."/>
            <person name="Bonometti L."/>
            <person name="Westerberg I."/>
            <person name="Brannstrom I.O."/>
            <person name="Guillou S."/>
            <person name="Cros-Aarteil S."/>
            <person name="Calhoun S."/>
            <person name="Haridas S."/>
            <person name="Kuo A."/>
            <person name="Mondo S."/>
            <person name="Pangilinan J."/>
            <person name="Riley R."/>
            <person name="Labutti K."/>
            <person name="Andreopoulos B."/>
            <person name="Lipzen A."/>
            <person name="Chen C."/>
            <person name="Yanf M."/>
            <person name="Daum C."/>
            <person name="Ng V."/>
            <person name="Clum A."/>
            <person name="Ohm R."/>
            <person name="Martin F."/>
            <person name="Silar P."/>
            <person name="Natvig D."/>
            <person name="Lalanne C."/>
            <person name="Gautier V."/>
            <person name="Ament-Velasquez S.L."/>
            <person name="Kruys A."/>
            <person name="Hutchinson M.I."/>
            <person name="Powell A.J."/>
            <person name="Barry K."/>
            <person name="Miller A.N."/>
            <person name="Grigoriev I.V."/>
            <person name="Debuchy R."/>
            <person name="Gladieux P."/>
            <person name="Thoren M.H."/>
            <person name="Johannesson H."/>
        </authorList>
    </citation>
    <scope>NUCLEOTIDE SEQUENCE</scope>
    <source>
        <strain evidence="8">CBS 757.83</strain>
    </source>
</reference>
<name>A0AAN6T470_9PEZI</name>
<keyword evidence="3 6" id="KW-1133">Transmembrane helix</keyword>
<evidence type="ECO:0008006" key="10">
    <source>
        <dbReference type="Google" id="ProtNLM"/>
    </source>
</evidence>
<evidence type="ECO:0000256" key="4">
    <source>
        <dbReference type="ARBA" id="ARBA00023136"/>
    </source>
</evidence>
<dbReference type="AlphaFoldDB" id="A0AAN6T470"/>
<dbReference type="PANTHER" id="PTHR15549">
    <property type="entry name" value="PAIRED IMMUNOGLOBULIN-LIKE TYPE 2 RECEPTOR"/>
    <property type="match status" value="1"/>
</dbReference>
<evidence type="ECO:0000313" key="9">
    <source>
        <dbReference type="Proteomes" id="UP001305647"/>
    </source>
</evidence>
<feature type="signal peptide" evidence="7">
    <location>
        <begin position="1"/>
        <end position="19"/>
    </location>
</feature>
<reference evidence="8" key="1">
    <citation type="journal article" date="2023" name="Mol. Phylogenet. Evol.">
        <title>Genome-scale phylogeny and comparative genomics of the fungal order Sordariales.</title>
        <authorList>
            <person name="Hensen N."/>
            <person name="Bonometti L."/>
            <person name="Westerberg I."/>
            <person name="Brannstrom I.O."/>
            <person name="Guillou S."/>
            <person name="Cros-Aarteil S."/>
            <person name="Calhoun S."/>
            <person name="Haridas S."/>
            <person name="Kuo A."/>
            <person name="Mondo S."/>
            <person name="Pangilinan J."/>
            <person name="Riley R."/>
            <person name="LaButti K."/>
            <person name="Andreopoulos B."/>
            <person name="Lipzen A."/>
            <person name="Chen C."/>
            <person name="Yan M."/>
            <person name="Daum C."/>
            <person name="Ng V."/>
            <person name="Clum A."/>
            <person name="Steindorff A."/>
            <person name="Ohm R.A."/>
            <person name="Martin F."/>
            <person name="Silar P."/>
            <person name="Natvig D.O."/>
            <person name="Lalanne C."/>
            <person name="Gautier V."/>
            <person name="Ament-Velasquez S.L."/>
            <person name="Kruys A."/>
            <person name="Hutchinson M.I."/>
            <person name="Powell A.J."/>
            <person name="Barry K."/>
            <person name="Miller A.N."/>
            <person name="Grigoriev I.V."/>
            <person name="Debuchy R."/>
            <person name="Gladieux P."/>
            <person name="Hiltunen Thoren M."/>
            <person name="Johannesson H."/>
        </authorList>
    </citation>
    <scope>NUCLEOTIDE SEQUENCE</scope>
    <source>
        <strain evidence="8">CBS 757.83</strain>
    </source>
</reference>
<gene>
    <name evidence="8" type="ORF">N658DRAFT_407666</name>
</gene>
<sequence length="341" mass="35470">IRLLPAALVALVLVSASRAQGDTVDFGFYPEEAQDCLYEAASTSQCRSSTVPATNSCLCRNGGDFITIAAACLGKSVARSLTAVYETMRDACADTNTPINITEDEFMEAARGAETTTSSRRTTTTTQSSTTTTATSEPSETTTESATTTATNTGTATTTGPAETGSQDDEQQEQGNTGESSALTTGALAGIVAGAIGGIAVLAGVLYFLCRRKGKLGEESHPMLPHHAQARLSSAPSTHDSTAYYGSPPDTGVWSKKDWRASPDLRNSSFNWESPAHLSVIFPGGPPPPSTPPPVQELDGAQLHRPGSTLAPVEMGGSPVAATAQPANVQQYQAYNPGQHQ</sequence>
<organism evidence="8 9">
    <name type="scientific">Parathielavia hyrcaniae</name>
    <dbReference type="NCBI Taxonomy" id="113614"/>
    <lineage>
        <taxon>Eukaryota</taxon>
        <taxon>Fungi</taxon>
        <taxon>Dikarya</taxon>
        <taxon>Ascomycota</taxon>
        <taxon>Pezizomycotina</taxon>
        <taxon>Sordariomycetes</taxon>
        <taxon>Sordariomycetidae</taxon>
        <taxon>Sordariales</taxon>
        <taxon>Chaetomiaceae</taxon>
        <taxon>Parathielavia</taxon>
    </lineage>
</organism>
<evidence type="ECO:0000256" key="6">
    <source>
        <dbReference type="SAM" id="Phobius"/>
    </source>
</evidence>
<keyword evidence="7" id="KW-0732">Signal</keyword>
<dbReference type="InterPro" id="IPR051694">
    <property type="entry name" value="Immunoregulatory_rcpt-like"/>
</dbReference>
<dbReference type="Proteomes" id="UP001305647">
    <property type="component" value="Unassembled WGS sequence"/>
</dbReference>
<evidence type="ECO:0000256" key="1">
    <source>
        <dbReference type="ARBA" id="ARBA00004167"/>
    </source>
</evidence>
<dbReference type="GO" id="GO:0016020">
    <property type="term" value="C:membrane"/>
    <property type="evidence" value="ECO:0007669"/>
    <property type="project" value="UniProtKB-SubCell"/>
</dbReference>
<feature type="non-terminal residue" evidence="8">
    <location>
        <position position="1"/>
    </location>
</feature>
<evidence type="ECO:0000256" key="5">
    <source>
        <dbReference type="SAM" id="MobiDB-lite"/>
    </source>
</evidence>
<accession>A0AAN6T470</accession>
<feature type="compositionally biased region" description="Pro residues" evidence="5">
    <location>
        <begin position="285"/>
        <end position="295"/>
    </location>
</feature>
<feature type="region of interest" description="Disordered" evidence="5">
    <location>
        <begin position="231"/>
        <end position="256"/>
    </location>
</feature>
<evidence type="ECO:0000256" key="3">
    <source>
        <dbReference type="ARBA" id="ARBA00022989"/>
    </source>
</evidence>
<feature type="transmembrane region" description="Helical" evidence="6">
    <location>
        <begin position="187"/>
        <end position="210"/>
    </location>
</feature>
<feature type="non-terminal residue" evidence="8">
    <location>
        <position position="341"/>
    </location>
</feature>
<dbReference type="EMBL" id="MU863628">
    <property type="protein sequence ID" value="KAK4103422.1"/>
    <property type="molecule type" value="Genomic_DNA"/>
</dbReference>
<feature type="compositionally biased region" description="Polar residues" evidence="5">
    <location>
        <begin position="231"/>
        <end position="241"/>
    </location>
</feature>
<comment type="caution">
    <text evidence="8">The sequence shown here is derived from an EMBL/GenBank/DDBJ whole genome shotgun (WGS) entry which is preliminary data.</text>
</comment>